<evidence type="ECO:0000313" key="3">
    <source>
        <dbReference type="EMBL" id="AWT25075.1"/>
    </source>
</evidence>
<dbReference type="AlphaFoldDB" id="A0A2Z3YLN0"/>
<evidence type="ECO:0000313" key="4">
    <source>
        <dbReference type="Proteomes" id="UP000247696"/>
    </source>
</evidence>
<evidence type="ECO:0000259" key="2">
    <source>
        <dbReference type="Pfam" id="PF13556"/>
    </source>
</evidence>
<name>A0A2Z3YLN0_9CORY</name>
<organism evidence="3 4">
    <name type="scientific">Corynebacterium provencense</name>
    <dbReference type="NCBI Taxonomy" id="1737425"/>
    <lineage>
        <taxon>Bacteria</taxon>
        <taxon>Bacillati</taxon>
        <taxon>Actinomycetota</taxon>
        <taxon>Actinomycetes</taxon>
        <taxon>Mycobacteriales</taxon>
        <taxon>Corynebacteriaceae</taxon>
        <taxon>Corynebacterium</taxon>
    </lineage>
</organism>
<dbReference type="Gene3D" id="1.10.10.2840">
    <property type="entry name" value="PucR C-terminal helix-turn-helix domain"/>
    <property type="match status" value="1"/>
</dbReference>
<feature type="domain" description="PucR C-terminal helix-turn-helix" evidence="2">
    <location>
        <begin position="489"/>
        <end position="546"/>
    </location>
</feature>
<gene>
    <name evidence="3" type="primary">pucR_1</name>
    <name evidence="3" type="ORF">Csp1_02490</name>
</gene>
<feature type="domain" description="Purine catabolism PurC-like" evidence="1">
    <location>
        <begin position="13"/>
        <end position="134"/>
    </location>
</feature>
<dbReference type="STRING" id="1737425.GCA_900049755_01191"/>
<evidence type="ECO:0000259" key="1">
    <source>
        <dbReference type="Pfam" id="PF07905"/>
    </source>
</evidence>
<dbReference type="PANTHER" id="PTHR33744:SF1">
    <property type="entry name" value="DNA-BINDING TRANSCRIPTIONAL ACTIVATOR ADER"/>
    <property type="match status" value="1"/>
</dbReference>
<protein>
    <submittedName>
        <fullName evidence="3">Purine catabolism regulatory protein</fullName>
    </submittedName>
</protein>
<dbReference type="Pfam" id="PF07905">
    <property type="entry name" value="PucR"/>
    <property type="match status" value="1"/>
</dbReference>
<dbReference type="InterPro" id="IPR051448">
    <property type="entry name" value="CdaR-like_regulators"/>
</dbReference>
<dbReference type="InterPro" id="IPR012914">
    <property type="entry name" value="PucR_dom"/>
</dbReference>
<proteinExistence type="predicted"/>
<dbReference type="Proteomes" id="UP000247696">
    <property type="component" value="Chromosome"/>
</dbReference>
<keyword evidence="4" id="KW-1185">Reference proteome</keyword>
<dbReference type="InterPro" id="IPR025736">
    <property type="entry name" value="PucR_C-HTH_dom"/>
</dbReference>
<dbReference type="Pfam" id="PF13556">
    <property type="entry name" value="HTH_30"/>
    <property type="match status" value="1"/>
</dbReference>
<reference evidence="4" key="1">
    <citation type="submission" date="2017-11" db="EMBL/GenBank/DDBJ databases">
        <title>Otitis media/interna in a cat caused by the recently described species Corynebacterium provencense.</title>
        <authorList>
            <person name="Kittl S."/>
            <person name="Brodard I."/>
            <person name="Rychener L."/>
            <person name="Jores J."/>
            <person name="Roosje P."/>
            <person name="Gobeli Brawand S."/>
        </authorList>
    </citation>
    <scope>NUCLEOTIDE SEQUENCE [LARGE SCALE GENOMIC DNA]</scope>
    <source>
        <strain evidence="4">17KM38</strain>
    </source>
</reference>
<accession>A0A2Z3YLN0</accession>
<dbReference type="PANTHER" id="PTHR33744">
    <property type="entry name" value="CARBOHYDRATE DIACID REGULATOR"/>
    <property type="match status" value="1"/>
</dbReference>
<dbReference type="KEGG" id="cpre:Csp1_02490"/>
<sequence>MNPPTISPLTIADILALPEAASGAPRVLTGEALLSRPVRWIHVAEQASSARLLDGGELLLTTGVGWPAGARERSRFVANCAASGAVGLAVELGGTWDRVPGDVIDASRRYGLPLIVFTTEIRFARLTREVHETIVRDHLTAVEATAEVADTFTRMIHNGAATGQLVTAASRLLGCPVVLEDVGHRVVVAEEAGLGLGELLDGWSGRSAEIVRPPGARDDRSYTCTVRDGEFWTVAPVHVRGRNWGRLLAYGSSGHPAGVARVLGQAAVALAIDRLSSAETSGWSDLVRTAAMARLLNLPSSTTEDTRAALTASGFPVEGRQLTGLEIEIGGKVPDAAAVADAIRGGVTGARVLAARSDTGTGVTAAVSAASGTGTDVLDGELRDALAPFVVGTGPTGDPVRLRIIRGPSAQDLPSLLSSIRRAQAYAAETPHWWWTVSRDPGVPELVHVEADSLAPVLGVLADDVRVQAFAEETLGPVLRYDARNGTDLLDVLRTVVQYPQSRARAAKAVHLSRTSFYNRLATLERLLGADLADGDSLFRIGLALRSRGTRLSGSDADLR</sequence>
<dbReference type="InterPro" id="IPR042070">
    <property type="entry name" value="PucR_C-HTH_sf"/>
</dbReference>
<dbReference type="EMBL" id="CP024988">
    <property type="protein sequence ID" value="AWT25075.1"/>
    <property type="molecule type" value="Genomic_DNA"/>
</dbReference>
<dbReference type="RefSeq" id="WP_162620191.1">
    <property type="nucleotide sequence ID" value="NZ_CP024988.1"/>
</dbReference>